<keyword evidence="1" id="KW-0812">Transmembrane</keyword>
<dbReference type="Gene3D" id="3.90.1580.10">
    <property type="entry name" value="paralog of FGE (formylglycine-generating enzyme)"/>
    <property type="match status" value="1"/>
</dbReference>
<dbReference type="RefSeq" id="WP_043919337.1">
    <property type="nucleotide sequence ID" value="NZ_FZPF01000023.1"/>
</dbReference>
<keyword evidence="1" id="KW-1133">Transmembrane helix</keyword>
<dbReference type="InterPro" id="IPR016187">
    <property type="entry name" value="CTDL_fold"/>
</dbReference>
<dbReference type="PANTHER" id="PTHR23150">
    <property type="entry name" value="SULFATASE MODIFYING FACTOR 1, 2"/>
    <property type="match status" value="1"/>
</dbReference>
<dbReference type="InterPro" id="IPR051043">
    <property type="entry name" value="Sulfatase_Mod_Factor_Kinase"/>
</dbReference>
<evidence type="ECO:0000313" key="3">
    <source>
        <dbReference type="EMBL" id="KIT15744.1"/>
    </source>
</evidence>
<dbReference type="PANTHER" id="PTHR23150:SF19">
    <property type="entry name" value="FORMYLGLYCINE-GENERATING ENZYME"/>
    <property type="match status" value="1"/>
</dbReference>
<dbReference type="InterPro" id="IPR005532">
    <property type="entry name" value="SUMF_dom"/>
</dbReference>
<organism evidence="3 4">
    <name type="scientific">Jannaschia aquimarina</name>
    <dbReference type="NCBI Taxonomy" id="935700"/>
    <lineage>
        <taxon>Bacteria</taxon>
        <taxon>Pseudomonadati</taxon>
        <taxon>Pseudomonadota</taxon>
        <taxon>Alphaproteobacteria</taxon>
        <taxon>Rhodobacterales</taxon>
        <taxon>Roseobacteraceae</taxon>
        <taxon>Jannaschia</taxon>
    </lineage>
</organism>
<feature type="domain" description="Sulfatase-modifying factor enzyme-like" evidence="2">
    <location>
        <begin position="53"/>
        <end position="239"/>
    </location>
</feature>
<dbReference type="InterPro" id="IPR042095">
    <property type="entry name" value="SUMF_sf"/>
</dbReference>
<name>A0A0D1EDG6_9RHOB</name>
<accession>A0A0D1EDG6</accession>
<dbReference type="OrthoDB" id="9768004at2"/>
<dbReference type="SUPFAM" id="SSF56436">
    <property type="entry name" value="C-type lectin-like"/>
    <property type="match status" value="1"/>
</dbReference>
<evidence type="ECO:0000256" key="1">
    <source>
        <dbReference type="SAM" id="Phobius"/>
    </source>
</evidence>
<reference evidence="3 4" key="1">
    <citation type="submission" date="2015-02" db="EMBL/GenBank/DDBJ databases">
        <title>Genome Sequence of Jannaschia aquimarina DSM28248, a member of the Roseobacter clade.</title>
        <authorList>
            <person name="Voget S."/>
            <person name="Daniel R."/>
        </authorList>
    </citation>
    <scope>NUCLEOTIDE SEQUENCE [LARGE SCALE GENOMIC DNA]</scope>
    <source>
        <strain evidence="3 4">GSW-M26</strain>
    </source>
</reference>
<evidence type="ECO:0000313" key="4">
    <source>
        <dbReference type="Proteomes" id="UP000032232"/>
    </source>
</evidence>
<evidence type="ECO:0000259" key="2">
    <source>
        <dbReference type="Pfam" id="PF03781"/>
    </source>
</evidence>
<dbReference type="EMBL" id="JYFE01000045">
    <property type="protein sequence ID" value="KIT15744.1"/>
    <property type="molecule type" value="Genomic_DNA"/>
</dbReference>
<comment type="caution">
    <text evidence="3">The sequence shown here is derived from an EMBL/GenBank/DDBJ whole genome shotgun (WGS) entry which is preliminary data.</text>
</comment>
<dbReference type="GO" id="GO:0120147">
    <property type="term" value="F:formylglycine-generating oxidase activity"/>
    <property type="evidence" value="ECO:0007669"/>
    <property type="project" value="TreeGrafter"/>
</dbReference>
<proteinExistence type="predicted"/>
<dbReference type="STRING" id="935700.jaqu_25380"/>
<sequence length="247" mass="26129">MTLAAAIRNLPAIPLLGALVSLAAALIIGAAFDGRGPDLSVLPDTVAVPLATPVWVQRHEVTIDEWNACAADGACARALTWQRHQDPATTPATRINQPEAVAYAAWISQKTNHPFRLPTSAEWDAIAADVVDRAKNPLFTQPELDWASAYLIGERKTRALKASGAFSVSPDGIADLDGSVWEWTSDCYVGGGGPVTSDRCPAFWVGGEHLAAIPYLERDPARGGCAVGQPPAHLGLRLVSDRAPPEG</sequence>
<dbReference type="PATRIC" id="fig|935700.4.peg.2617"/>
<dbReference type="AlphaFoldDB" id="A0A0D1EDG6"/>
<feature type="transmembrane region" description="Helical" evidence="1">
    <location>
        <begin position="12"/>
        <end position="32"/>
    </location>
</feature>
<keyword evidence="4" id="KW-1185">Reference proteome</keyword>
<gene>
    <name evidence="3" type="ORF">jaqu_25380</name>
</gene>
<protein>
    <submittedName>
        <fullName evidence="3">Formylglycine-generating sulfatase enzyme</fullName>
    </submittedName>
</protein>
<keyword evidence="1" id="KW-0472">Membrane</keyword>
<dbReference type="Proteomes" id="UP000032232">
    <property type="component" value="Unassembled WGS sequence"/>
</dbReference>
<dbReference type="Pfam" id="PF03781">
    <property type="entry name" value="FGE-sulfatase"/>
    <property type="match status" value="1"/>
</dbReference>